<keyword evidence="1" id="KW-1185">Reference proteome</keyword>
<dbReference type="Gene3D" id="2.30.30.100">
    <property type="match status" value="1"/>
</dbReference>
<dbReference type="WBParaSite" id="sdigi.contig48.g2912.t1">
    <property type="protein sequence ID" value="sdigi.contig48.g2912.t1"/>
    <property type="gene ID" value="sdigi.contig48.g2912"/>
</dbReference>
<dbReference type="GO" id="GO:0006398">
    <property type="term" value="P:mRNA 3'-end processing by stem-loop binding and cleavage"/>
    <property type="evidence" value="ECO:0007669"/>
    <property type="project" value="TreeGrafter"/>
</dbReference>
<proteinExistence type="predicted"/>
<organism evidence="1 2">
    <name type="scientific">Setaria digitata</name>
    <dbReference type="NCBI Taxonomy" id="48799"/>
    <lineage>
        <taxon>Eukaryota</taxon>
        <taxon>Metazoa</taxon>
        <taxon>Ecdysozoa</taxon>
        <taxon>Nematoda</taxon>
        <taxon>Chromadorea</taxon>
        <taxon>Rhabditida</taxon>
        <taxon>Spirurina</taxon>
        <taxon>Spiruromorpha</taxon>
        <taxon>Filarioidea</taxon>
        <taxon>Setariidae</taxon>
        <taxon>Setaria</taxon>
    </lineage>
</organism>
<dbReference type="InterPro" id="IPR039267">
    <property type="entry name" value="Lsm11"/>
</dbReference>
<dbReference type="AlphaFoldDB" id="A0A915PZ51"/>
<dbReference type="PANTHER" id="PTHR21415">
    <property type="entry name" value="U7 SNRNA-ASSOCIATED SM-LIKE PROTEIN LSM11"/>
    <property type="match status" value="1"/>
</dbReference>
<evidence type="ECO:0000313" key="2">
    <source>
        <dbReference type="WBParaSite" id="sdigi.contig48.g2912.t1"/>
    </source>
</evidence>
<accession>A0A915PZ51</accession>
<evidence type="ECO:0000313" key="1">
    <source>
        <dbReference type="Proteomes" id="UP000887581"/>
    </source>
</evidence>
<dbReference type="GO" id="GO:0005683">
    <property type="term" value="C:U7 snRNP"/>
    <property type="evidence" value="ECO:0007669"/>
    <property type="project" value="TreeGrafter"/>
</dbReference>
<sequence length="315" mass="36285">MSFEIPCIISKPFTWSYKLGMSSGVLELAQEAFEVDCYIERIFESGRQEADFRNCEFEASGIVWFSWTMDLFSSRFDAEKVLNDLKVAPTSSKSFESIDKFEEHLCQTNATLVAQLQKLEVCEIAEKLPVGLSREARLSLMCAQRGRSITEPPKELRKWSGTNLFQTEQRGPMRRLEQCVQQGRRVCIVLRGRNSVNSFILAKVVAFDKHWNLLIRDGDESFKPPVRMKHGITKSIPTTGSCRYFESKGEDWEGKTKTVWRRHLSCSLIRGDDIVLILISPRFSSFLWNDRSVEKYNKKSRVKFQKAFSPLAGQH</sequence>
<protein>
    <submittedName>
        <fullName evidence="2">LSM domain-containing protein</fullName>
    </submittedName>
</protein>
<name>A0A915PZ51_9BILA</name>
<dbReference type="Proteomes" id="UP000887581">
    <property type="component" value="Unplaced"/>
</dbReference>
<reference evidence="2" key="1">
    <citation type="submission" date="2022-11" db="UniProtKB">
        <authorList>
            <consortium name="WormBaseParasite"/>
        </authorList>
    </citation>
    <scope>IDENTIFICATION</scope>
</reference>
<dbReference type="GO" id="GO:0071209">
    <property type="term" value="F:U7 snRNA binding"/>
    <property type="evidence" value="ECO:0007669"/>
    <property type="project" value="InterPro"/>
</dbReference>
<dbReference type="SUPFAM" id="SSF50182">
    <property type="entry name" value="Sm-like ribonucleoproteins"/>
    <property type="match status" value="1"/>
</dbReference>
<dbReference type="InterPro" id="IPR010920">
    <property type="entry name" value="LSM_dom_sf"/>
</dbReference>
<dbReference type="PANTHER" id="PTHR21415:SF1">
    <property type="entry name" value="U7 SNRNA-ASSOCIATED SM-LIKE PROTEIN LSM11"/>
    <property type="match status" value="1"/>
</dbReference>